<dbReference type="AlphaFoldDB" id="A0A5D0NIQ9"/>
<dbReference type="PROSITE" id="PS00086">
    <property type="entry name" value="CYTOCHROME_P450"/>
    <property type="match status" value="1"/>
</dbReference>
<accession>A0A5D0NIQ9</accession>
<dbReference type="GO" id="GO:0020037">
    <property type="term" value="F:heme binding"/>
    <property type="evidence" value="ECO:0007669"/>
    <property type="project" value="InterPro"/>
</dbReference>
<dbReference type="InterPro" id="IPR017972">
    <property type="entry name" value="Cyt_P450_CS"/>
</dbReference>
<keyword evidence="9" id="KW-1185">Reference proteome</keyword>
<evidence type="ECO:0000256" key="4">
    <source>
        <dbReference type="ARBA" id="ARBA00023002"/>
    </source>
</evidence>
<proteinExistence type="inferred from homology"/>
<evidence type="ECO:0000256" key="7">
    <source>
        <dbReference type="RuleBase" id="RU000461"/>
    </source>
</evidence>
<gene>
    <name evidence="8" type="ORF">FXF69_23120</name>
</gene>
<dbReference type="Proteomes" id="UP000323380">
    <property type="component" value="Unassembled WGS sequence"/>
</dbReference>
<evidence type="ECO:0000256" key="5">
    <source>
        <dbReference type="ARBA" id="ARBA00023004"/>
    </source>
</evidence>
<organism evidence="8 9">
    <name type="scientific">Actinomadura chibensis</name>
    <dbReference type="NCBI Taxonomy" id="392828"/>
    <lineage>
        <taxon>Bacteria</taxon>
        <taxon>Bacillati</taxon>
        <taxon>Actinomycetota</taxon>
        <taxon>Actinomycetes</taxon>
        <taxon>Streptosporangiales</taxon>
        <taxon>Thermomonosporaceae</taxon>
        <taxon>Actinomadura</taxon>
    </lineage>
</organism>
<dbReference type="GO" id="GO:0004497">
    <property type="term" value="F:monooxygenase activity"/>
    <property type="evidence" value="ECO:0007669"/>
    <property type="project" value="UniProtKB-KW"/>
</dbReference>
<keyword evidence="4 7" id="KW-0560">Oxidoreductase</keyword>
<dbReference type="SUPFAM" id="SSF48264">
    <property type="entry name" value="Cytochrome P450"/>
    <property type="match status" value="1"/>
</dbReference>
<dbReference type="InterPro" id="IPR001128">
    <property type="entry name" value="Cyt_P450"/>
</dbReference>
<dbReference type="GO" id="GO:0005506">
    <property type="term" value="F:iron ion binding"/>
    <property type="evidence" value="ECO:0007669"/>
    <property type="project" value="InterPro"/>
</dbReference>
<dbReference type="CDD" id="cd11029">
    <property type="entry name" value="CYP107-like"/>
    <property type="match status" value="1"/>
</dbReference>
<dbReference type="InterPro" id="IPR002397">
    <property type="entry name" value="Cyt_P450_B"/>
</dbReference>
<evidence type="ECO:0000256" key="3">
    <source>
        <dbReference type="ARBA" id="ARBA00022723"/>
    </source>
</evidence>
<comment type="similarity">
    <text evidence="1 7">Belongs to the cytochrome P450 family.</text>
</comment>
<keyword evidence="3 7" id="KW-0479">Metal-binding</keyword>
<dbReference type="PRINTS" id="PR00359">
    <property type="entry name" value="BP450"/>
</dbReference>
<name>A0A5D0NIQ9_9ACTN</name>
<evidence type="ECO:0000256" key="1">
    <source>
        <dbReference type="ARBA" id="ARBA00010617"/>
    </source>
</evidence>
<evidence type="ECO:0000313" key="9">
    <source>
        <dbReference type="Proteomes" id="UP000323380"/>
    </source>
</evidence>
<dbReference type="PANTHER" id="PTHR46696">
    <property type="entry name" value="P450, PUTATIVE (EUROFUNG)-RELATED"/>
    <property type="match status" value="1"/>
</dbReference>
<comment type="caution">
    <text evidence="8">The sequence shown here is derived from an EMBL/GenBank/DDBJ whole genome shotgun (WGS) entry which is preliminary data.</text>
</comment>
<dbReference type="PANTHER" id="PTHR46696:SF1">
    <property type="entry name" value="CYTOCHROME P450 YJIB-RELATED"/>
    <property type="match status" value="1"/>
</dbReference>
<dbReference type="STRING" id="1220554.GCA_001552135_05096"/>
<evidence type="ECO:0000256" key="6">
    <source>
        <dbReference type="ARBA" id="ARBA00023033"/>
    </source>
</evidence>
<dbReference type="GO" id="GO:0016705">
    <property type="term" value="F:oxidoreductase activity, acting on paired donors, with incorporation or reduction of molecular oxygen"/>
    <property type="evidence" value="ECO:0007669"/>
    <property type="project" value="InterPro"/>
</dbReference>
<dbReference type="PRINTS" id="PR00385">
    <property type="entry name" value="P450"/>
</dbReference>
<evidence type="ECO:0000313" key="8">
    <source>
        <dbReference type="EMBL" id="TYB44307.1"/>
    </source>
</evidence>
<dbReference type="EMBL" id="VSFG01000005">
    <property type="protein sequence ID" value="TYB44307.1"/>
    <property type="molecule type" value="Genomic_DNA"/>
</dbReference>
<dbReference type="FunFam" id="1.10.630.10:FF:000018">
    <property type="entry name" value="Cytochrome P450 monooxygenase"/>
    <property type="match status" value="1"/>
</dbReference>
<dbReference type="Gene3D" id="1.10.630.10">
    <property type="entry name" value="Cytochrome P450"/>
    <property type="match status" value="1"/>
</dbReference>
<dbReference type="Pfam" id="PF00067">
    <property type="entry name" value="p450"/>
    <property type="match status" value="1"/>
</dbReference>
<evidence type="ECO:0000256" key="2">
    <source>
        <dbReference type="ARBA" id="ARBA00022617"/>
    </source>
</evidence>
<protein>
    <submittedName>
        <fullName evidence="8">Cytochrome P450</fullName>
    </submittedName>
</protein>
<reference evidence="8 9" key="1">
    <citation type="submission" date="2019-08" db="EMBL/GenBank/DDBJ databases">
        <title>Actinomadura sp. nov. CYP1-5 isolated from mountain soil.</title>
        <authorList>
            <person name="Songsumanus A."/>
            <person name="Kuncharoen N."/>
            <person name="Kudo T."/>
            <person name="Yuki M."/>
            <person name="Igarashi Y."/>
            <person name="Tanasupawat S."/>
        </authorList>
    </citation>
    <scope>NUCLEOTIDE SEQUENCE [LARGE SCALE GENOMIC DNA]</scope>
    <source>
        <strain evidence="8 9">JCM 14158</strain>
    </source>
</reference>
<keyword evidence="5 7" id="KW-0408">Iron</keyword>
<dbReference type="InterPro" id="IPR036396">
    <property type="entry name" value="Cyt_P450_sf"/>
</dbReference>
<sequence length="412" mass="45601">MIPIEEFLVFDADFHRNPYQAYDRLRAQCPVQQVRVSSRGHHSWMITGYEEARAALADPRLSRDTRRFGYLFGDRRDIPSALRANMLATDPPDHTRLRRLAAQGLTSAAVNRLRPRIQKVTDQLLDTIAPRGAADLINDFAVPLPVTIICELLGVPERDRPQLRLWSNTLFTNADAATRDQASHGIADYMADLVDRKHRRAVDSPAPHDEDGDLLSTLIEARHRGDRLTHEELVSLAVLLLIAGHETTTNLIGNATLALLLHPAQRTTLASEPGLLDAAIEEFLRYDSPLGIATVRFTTQPVAYGPTTIPAEQIVMISIGAANRDPAHYPGPATLDFARAGAGHGHLAFGHGPHYCLGSGLARVEAHIALTGLLTRFPHLRLDTTPEQLAWRPSRMMRGLRTLPVRWHLGSC</sequence>
<keyword evidence="6 7" id="KW-0503">Monooxygenase</keyword>
<keyword evidence="2 7" id="KW-0349">Heme</keyword>